<gene>
    <name evidence="1" type="ORF">L9G74_09660</name>
</gene>
<sequence length="94" mass="10782">MRQRLRQFVLTAPNKGLFAEMNYREQDFNALNIAVRWLDKTHAKHAYEFACHYMATGSHNLHSDSVTNIIEHRITSDSVASHRLASHFPSDGTV</sequence>
<comment type="caution">
    <text evidence="1">The sequence shown here is derived from an EMBL/GenBank/DDBJ whole genome shotgun (WGS) entry which is preliminary data.</text>
</comment>
<keyword evidence="2" id="KW-1185">Reference proteome</keyword>
<protein>
    <submittedName>
        <fullName evidence="1">Uncharacterized protein</fullName>
    </submittedName>
</protein>
<evidence type="ECO:0000313" key="1">
    <source>
        <dbReference type="EMBL" id="MCS4556706.1"/>
    </source>
</evidence>
<dbReference type="Proteomes" id="UP001201549">
    <property type="component" value="Unassembled WGS sequence"/>
</dbReference>
<evidence type="ECO:0000313" key="2">
    <source>
        <dbReference type="Proteomes" id="UP001201549"/>
    </source>
</evidence>
<accession>A0ABT2FK54</accession>
<dbReference type="EMBL" id="JAKOGG010000005">
    <property type="protein sequence ID" value="MCS4556706.1"/>
    <property type="molecule type" value="Genomic_DNA"/>
</dbReference>
<dbReference type="RefSeq" id="WP_238896102.1">
    <property type="nucleotide sequence ID" value="NZ_JAKOGG010000005.1"/>
</dbReference>
<organism evidence="1 2">
    <name type="scientific">Shewanella electrica</name>
    <dbReference type="NCBI Taxonomy" id="515560"/>
    <lineage>
        <taxon>Bacteria</taxon>
        <taxon>Pseudomonadati</taxon>
        <taxon>Pseudomonadota</taxon>
        <taxon>Gammaproteobacteria</taxon>
        <taxon>Alteromonadales</taxon>
        <taxon>Shewanellaceae</taxon>
        <taxon>Shewanella</taxon>
    </lineage>
</organism>
<reference evidence="2" key="1">
    <citation type="submission" date="2023-07" db="EMBL/GenBank/DDBJ databases">
        <title>Shewanella mangrovi sp. nov., an acetaldehyde- degrading bacterium isolated from mangrove sediment.</title>
        <authorList>
            <person name="Liu Y."/>
        </authorList>
    </citation>
    <scope>NUCLEOTIDE SEQUENCE [LARGE SCALE GENOMIC DNA]</scope>
    <source>
        <strain evidence="2">C32</strain>
    </source>
</reference>
<name>A0ABT2FK54_9GAMM</name>
<proteinExistence type="predicted"/>